<organism evidence="2 3">
    <name type="scientific">Cimex lectularius</name>
    <name type="common">Bed bug</name>
    <name type="synonym">Acanthia lectularia</name>
    <dbReference type="NCBI Taxonomy" id="79782"/>
    <lineage>
        <taxon>Eukaryota</taxon>
        <taxon>Metazoa</taxon>
        <taxon>Ecdysozoa</taxon>
        <taxon>Arthropoda</taxon>
        <taxon>Hexapoda</taxon>
        <taxon>Insecta</taxon>
        <taxon>Pterygota</taxon>
        <taxon>Neoptera</taxon>
        <taxon>Paraneoptera</taxon>
        <taxon>Hemiptera</taxon>
        <taxon>Heteroptera</taxon>
        <taxon>Panheteroptera</taxon>
        <taxon>Cimicomorpha</taxon>
        <taxon>Cimicidae</taxon>
        <taxon>Cimex</taxon>
    </lineage>
</organism>
<dbReference type="PANTHER" id="PTHR43802:SF1">
    <property type="entry name" value="IP11341P-RELATED"/>
    <property type="match status" value="1"/>
</dbReference>
<dbReference type="GeneID" id="106666230"/>
<evidence type="ECO:0000313" key="3">
    <source>
        <dbReference type="Proteomes" id="UP000494040"/>
    </source>
</evidence>
<dbReference type="InterPro" id="IPR001753">
    <property type="entry name" value="Enoyl-CoA_hydra/iso"/>
</dbReference>
<dbReference type="RefSeq" id="XP_014248770.1">
    <property type="nucleotide sequence ID" value="XM_014393284.2"/>
</dbReference>
<evidence type="ECO:0008006" key="4">
    <source>
        <dbReference type="Google" id="ProtNLM"/>
    </source>
</evidence>
<dbReference type="KEGG" id="clec:106666230"/>
<dbReference type="Gene3D" id="3.90.226.10">
    <property type="entry name" value="2-enoyl-CoA Hydratase, Chain A, domain 1"/>
    <property type="match status" value="1"/>
</dbReference>
<dbReference type="PANTHER" id="PTHR43802">
    <property type="entry name" value="ENOYL-COA HYDRATASE"/>
    <property type="match status" value="1"/>
</dbReference>
<accession>A0A8I6RNQ6</accession>
<name>A0A8I6RNQ6_CIMLE</name>
<dbReference type="SUPFAM" id="SSF52096">
    <property type="entry name" value="ClpP/crotonase"/>
    <property type="match status" value="1"/>
</dbReference>
<dbReference type="InterPro" id="IPR029045">
    <property type="entry name" value="ClpP/crotonase-like_dom_sf"/>
</dbReference>
<evidence type="ECO:0000313" key="2">
    <source>
        <dbReference type="EnsemblMetazoa" id="XP_014248770.1"/>
    </source>
</evidence>
<evidence type="ECO:0000256" key="1">
    <source>
        <dbReference type="ARBA" id="ARBA00005254"/>
    </source>
</evidence>
<dbReference type="OMA" id="DLALWCD"/>
<dbReference type="CDD" id="cd06558">
    <property type="entry name" value="crotonase-like"/>
    <property type="match status" value="1"/>
</dbReference>
<comment type="similarity">
    <text evidence="1">Belongs to the enoyl-CoA hydratase/isomerase family.</text>
</comment>
<dbReference type="Proteomes" id="UP000494040">
    <property type="component" value="Unassembled WGS sequence"/>
</dbReference>
<dbReference type="RefSeq" id="XP_014248769.1">
    <property type="nucleotide sequence ID" value="XM_014393283.2"/>
</dbReference>
<protein>
    <recommendedName>
        <fullName evidence="4">Enoyl-CoA hydratase</fullName>
    </recommendedName>
</protein>
<sequence>MIIQKPIFRNISKAWSIRAVSSISEGAILVRDNGPLKLIGLNRPDKKNCLTLSMVQSLKEVISDFEKDSSTNAAVIYGEKGNFSSGIDEEDLAADPDLIEKIERTGLLDVHCKKPLVAAISGFAIGHALDIALRCDLLVMEDTAFVSVFNRKTRNLTTPRQIQYLMNLFGQRKTLDWALTGRQIGAKEALDCGLASRIVACGTGLGQSVSLANGLCCLPPDKLNSDRALIYSMETSKYHNE</sequence>
<dbReference type="EnsemblMetazoa" id="XM_014393282.2">
    <property type="protein sequence ID" value="XP_014248768.1"/>
    <property type="gene ID" value="LOC106666230"/>
</dbReference>
<dbReference type="RefSeq" id="XP_014248768.1">
    <property type="nucleotide sequence ID" value="XM_014393282.2"/>
</dbReference>
<keyword evidence="3" id="KW-1185">Reference proteome</keyword>
<dbReference type="EnsemblMetazoa" id="XM_014393284.2">
    <property type="protein sequence ID" value="XP_014248770.1"/>
    <property type="gene ID" value="LOC106666230"/>
</dbReference>
<dbReference type="EnsemblMetazoa" id="XM_014393283.2">
    <property type="protein sequence ID" value="XP_014248769.1"/>
    <property type="gene ID" value="LOC106666230"/>
</dbReference>
<reference evidence="2" key="1">
    <citation type="submission" date="2022-01" db="UniProtKB">
        <authorList>
            <consortium name="EnsemblMetazoa"/>
        </authorList>
    </citation>
    <scope>IDENTIFICATION</scope>
</reference>
<dbReference type="OrthoDB" id="448450at2759"/>
<dbReference type="AlphaFoldDB" id="A0A8I6RNQ6"/>
<dbReference type="Pfam" id="PF00378">
    <property type="entry name" value="ECH_1"/>
    <property type="match status" value="1"/>
</dbReference>
<proteinExistence type="inferred from homology"/>